<protein>
    <submittedName>
        <fullName evidence="1">Uncharacterized protein</fullName>
    </submittedName>
</protein>
<sequence>MESKTNLIFNAVKLEKGKIDGIQGMLCFLTYIEGGILYHLDQLESYYHYTDKTILNDEVIKELCEKILRAINFIYLSNNYQKPFDKTFMDKYIGRLDREAVNKEFEDENSKEYKFAINESNISIISEYIKNKINLAKRYDDPVTGTITLTNRYFWAANDSSNHSHNRIIDYTAPYYDSSITPCDKYIAYVKEKDTDYNLINMMVTFSPNKDYRIQSHMYIWRWVTTDLIYLLTKRPPVKNIALSLHSFMGWYSDQIARKIYNTRLERIISWPLDKMSDIFKTVKSGVNLVEFCIGSVHDDEFMNKFSDELKKQCGENYKEQNEQLKQYLIMVKEKYGEDYKSKYDNSSTYCWNSYGPVTTIIEINENSEFLTLWKSIGQLADHSKEQLLSRGINQQGGSNYYKKYLKYKSKYLNLK</sequence>
<accession>A0A1V0SKP4</accession>
<evidence type="ECO:0000313" key="1">
    <source>
        <dbReference type="EMBL" id="ARF12300.1"/>
    </source>
</evidence>
<dbReference type="EMBL" id="KY684111">
    <property type="protein sequence ID" value="ARF12300.1"/>
    <property type="molecule type" value="Genomic_DNA"/>
</dbReference>
<gene>
    <name evidence="1" type="ORF">Klosneuvirus_4_115</name>
</gene>
<organism evidence="1">
    <name type="scientific">Klosneuvirus KNV1</name>
    <dbReference type="NCBI Taxonomy" id="1977640"/>
    <lineage>
        <taxon>Viruses</taxon>
        <taxon>Varidnaviria</taxon>
        <taxon>Bamfordvirae</taxon>
        <taxon>Nucleocytoviricota</taxon>
        <taxon>Megaviricetes</taxon>
        <taxon>Imitervirales</taxon>
        <taxon>Mimiviridae</taxon>
        <taxon>Klosneuvirinae</taxon>
        <taxon>Klosneuvirus</taxon>
    </lineage>
</organism>
<proteinExistence type="predicted"/>
<name>A0A1V0SKP4_9VIRU</name>
<reference evidence="1" key="1">
    <citation type="journal article" date="2017" name="Science">
        <title>Giant viruses with an expanded complement of translation system components.</title>
        <authorList>
            <person name="Schulz F."/>
            <person name="Yutin N."/>
            <person name="Ivanova N.N."/>
            <person name="Ortega D.R."/>
            <person name="Lee T.K."/>
            <person name="Vierheilig J."/>
            <person name="Daims H."/>
            <person name="Horn M."/>
            <person name="Wagner M."/>
            <person name="Jensen G.J."/>
            <person name="Kyrpides N.C."/>
            <person name="Koonin E.V."/>
            <person name="Woyke T."/>
        </authorList>
    </citation>
    <scope>NUCLEOTIDE SEQUENCE</scope>
    <source>
        <strain evidence="1">KNV1</strain>
    </source>
</reference>